<dbReference type="InterPro" id="IPR000889">
    <property type="entry name" value="Glutathione_peroxidase"/>
</dbReference>
<dbReference type="RefSeq" id="WP_085093159.1">
    <property type="nucleotide sequence ID" value="NZ_AP022603.1"/>
</dbReference>
<dbReference type="Pfam" id="PF00255">
    <property type="entry name" value="GSHPx"/>
    <property type="match status" value="1"/>
</dbReference>
<organism evidence="5 6">
    <name type="scientific">Mycolicibacterium fallax</name>
    <name type="common">Mycobacterium fallax</name>
    <dbReference type="NCBI Taxonomy" id="1793"/>
    <lineage>
        <taxon>Bacteria</taxon>
        <taxon>Bacillati</taxon>
        <taxon>Actinomycetota</taxon>
        <taxon>Actinomycetes</taxon>
        <taxon>Mycobacteriales</taxon>
        <taxon>Mycobacteriaceae</taxon>
        <taxon>Mycolicibacterium</taxon>
    </lineage>
</organism>
<evidence type="ECO:0000256" key="3">
    <source>
        <dbReference type="ARBA" id="ARBA00023002"/>
    </source>
</evidence>
<dbReference type="InterPro" id="IPR036249">
    <property type="entry name" value="Thioredoxin-like_sf"/>
</dbReference>
<dbReference type="PANTHER" id="PTHR11592:SF78">
    <property type="entry name" value="GLUTATHIONE PEROXIDASE"/>
    <property type="match status" value="1"/>
</dbReference>
<comment type="caution">
    <text evidence="5">The sequence shown here is derived from an EMBL/GenBank/DDBJ whole genome shotgun (WGS) entry which is preliminary data.</text>
</comment>
<keyword evidence="6" id="KW-1185">Reference proteome</keyword>
<accession>A0A1X1RJG8</accession>
<dbReference type="STRING" id="1793.AWC04_03315"/>
<proteinExistence type="inferred from homology"/>
<dbReference type="PIRSF" id="PIRSF000303">
    <property type="entry name" value="Glutathion_perox"/>
    <property type="match status" value="1"/>
</dbReference>
<dbReference type="InterPro" id="IPR029760">
    <property type="entry name" value="GPX_CS"/>
</dbReference>
<dbReference type="GO" id="GO:0004601">
    <property type="term" value="F:peroxidase activity"/>
    <property type="evidence" value="ECO:0007669"/>
    <property type="project" value="UniProtKB-KW"/>
</dbReference>
<evidence type="ECO:0000256" key="4">
    <source>
        <dbReference type="RuleBase" id="RU000499"/>
    </source>
</evidence>
<dbReference type="GO" id="GO:0034599">
    <property type="term" value="P:cellular response to oxidative stress"/>
    <property type="evidence" value="ECO:0007669"/>
    <property type="project" value="TreeGrafter"/>
</dbReference>
<protein>
    <recommendedName>
        <fullName evidence="4">Glutathione peroxidase</fullName>
    </recommendedName>
</protein>
<dbReference type="FunFam" id="3.40.30.10:FF:000010">
    <property type="entry name" value="Glutathione peroxidase"/>
    <property type="match status" value="1"/>
</dbReference>
<dbReference type="Proteomes" id="UP000193484">
    <property type="component" value="Unassembled WGS sequence"/>
</dbReference>
<dbReference type="Gene3D" id="3.40.30.10">
    <property type="entry name" value="Glutaredoxin"/>
    <property type="match status" value="1"/>
</dbReference>
<dbReference type="EMBL" id="LQOJ01000018">
    <property type="protein sequence ID" value="ORV07730.1"/>
    <property type="molecule type" value="Genomic_DNA"/>
</dbReference>
<gene>
    <name evidence="5" type="ORF">AWC04_03315</name>
</gene>
<dbReference type="SUPFAM" id="SSF52833">
    <property type="entry name" value="Thioredoxin-like"/>
    <property type="match status" value="1"/>
</dbReference>
<comment type="similarity">
    <text evidence="1 4">Belongs to the glutathione peroxidase family.</text>
</comment>
<dbReference type="OrthoDB" id="9785502at2"/>
<dbReference type="PROSITE" id="PS00763">
    <property type="entry name" value="GLUTATHIONE_PEROXID_2"/>
    <property type="match status" value="1"/>
</dbReference>
<evidence type="ECO:0000256" key="1">
    <source>
        <dbReference type="ARBA" id="ARBA00006926"/>
    </source>
</evidence>
<dbReference type="AlphaFoldDB" id="A0A1X1RJG8"/>
<dbReference type="PANTHER" id="PTHR11592">
    <property type="entry name" value="GLUTATHIONE PEROXIDASE"/>
    <property type="match status" value="1"/>
</dbReference>
<evidence type="ECO:0000313" key="6">
    <source>
        <dbReference type="Proteomes" id="UP000193484"/>
    </source>
</evidence>
<dbReference type="PROSITE" id="PS51355">
    <property type="entry name" value="GLUTATHIONE_PEROXID_3"/>
    <property type="match status" value="1"/>
</dbReference>
<name>A0A1X1RJG8_MYCFA</name>
<dbReference type="PRINTS" id="PR01011">
    <property type="entry name" value="GLUTPROXDASE"/>
</dbReference>
<keyword evidence="2 4" id="KW-0575">Peroxidase</keyword>
<keyword evidence="3 4" id="KW-0560">Oxidoreductase</keyword>
<dbReference type="CDD" id="cd00340">
    <property type="entry name" value="GSH_Peroxidase"/>
    <property type="match status" value="1"/>
</dbReference>
<evidence type="ECO:0000313" key="5">
    <source>
        <dbReference type="EMBL" id="ORV07730.1"/>
    </source>
</evidence>
<reference evidence="5 6" key="1">
    <citation type="submission" date="2016-01" db="EMBL/GenBank/DDBJ databases">
        <title>The new phylogeny of the genus Mycobacterium.</title>
        <authorList>
            <person name="Tarcisio F."/>
            <person name="Conor M."/>
            <person name="Antonella G."/>
            <person name="Elisabetta G."/>
            <person name="Giulia F.S."/>
            <person name="Sara T."/>
            <person name="Anna F."/>
            <person name="Clotilde B."/>
            <person name="Roberto B."/>
            <person name="Veronica D.S."/>
            <person name="Fabio R."/>
            <person name="Monica P."/>
            <person name="Olivier J."/>
            <person name="Enrico T."/>
            <person name="Nicola S."/>
        </authorList>
    </citation>
    <scope>NUCLEOTIDE SEQUENCE [LARGE SCALE GENOMIC DNA]</scope>
    <source>
        <strain evidence="5 6">DSM 44179</strain>
    </source>
</reference>
<sequence>MTVHDFSVRAADGSTTSLNDYAGQLALIVNVASKCGFTAQYAGLETLYRQNRDRGLAVLGFPCNQFGAQEPGTDAEIQEFCASNYDVSFPVFAKIDVNGPGADPLYSYLREQAPGDFGPEHGPLYDYLKARRPEMIGSDEVKWNFTKFLVGRDGAVLRRFESAVTPAQITAEIEPLLG</sequence>
<evidence type="ECO:0000256" key="2">
    <source>
        <dbReference type="ARBA" id="ARBA00022559"/>
    </source>
</evidence>